<dbReference type="PRINTS" id="PR00032">
    <property type="entry name" value="HTHARAC"/>
</dbReference>
<dbReference type="InterPro" id="IPR009057">
    <property type="entry name" value="Homeodomain-like_sf"/>
</dbReference>
<organism evidence="5 6">
    <name type="scientific">Ramlibacter agri</name>
    <dbReference type="NCBI Taxonomy" id="2728837"/>
    <lineage>
        <taxon>Bacteria</taxon>
        <taxon>Pseudomonadati</taxon>
        <taxon>Pseudomonadota</taxon>
        <taxon>Betaproteobacteria</taxon>
        <taxon>Burkholderiales</taxon>
        <taxon>Comamonadaceae</taxon>
        <taxon>Ramlibacter</taxon>
    </lineage>
</organism>
<evidence type="ECO:0000256" key="1">
    <source>
        <dbReference type="ARBA" id="ARBA00023015"/>
    </source>
</evidence>
<dbReference type="PANTHER" id="PTHR46796">
    <property type="entry name" value="HTH-TYPE TRANSCRIPTIONAL ACTIVATOR RHAS-RELATED"/>
    <property type="match status" value="1"/>
</dbReference>
<keyword evidence="1" id="KW-0805">Transcription regulation</keyword>
<dbReference type="InterPro" id="IPR020449">
    <property type="entry name" value="Tscrpt_reg_AraC-type_HTH"/>
</dbReference>
<dbReference type="SUPFAM" id="SSF46689">
    <property type="entry name" value="Homeodomain-like"/>
    <property type="match status" value="2"/>
</dbReference>
<reference evidence="5 6" key="1">
    <citation type="submission" date="2020-04" db="EMBL/GenBank/DDBJ databases">
        <title>Ramlibacter sp. G-1-2-2 isolated from soil.</title>
        <authorList>
            <person name="Dahal R.H."/>
        </authorList>
    </citation>
    <scope>NUCLEOTIDE SEQUENCE [LARGE SCALE GENOMIC DNA]</scope>
    <source>
        <strain evidence="5 6">G-1-2-2</strain>
    </source>
</reference>
<gene>
    <name evidence="5" type="ORF">HHL11_16340</name>
</gene>
<accession>A0A848H430</accession>
<keyword evidence="2" id="KW-0238">DNA-binding</keyword>
<dbReference type="InterPro" id="IPR018060">
    <property type="entry name" value="HTH_AraC"/>
</dbReference>
<keyword evidence="3" id="KW-0804">Transcription</keyword>
<name>A0A848H430_9BURK</name>
<dbReference type="Gene3D" id="1.10.10.60">
    <property type="entry name" value="Homeodomain-like"/>
    <property type="match status" value="2"/>
</dbReference>
<evidence type="ECO:0000313" key="5">
    <source>
        <dbReference type="EMBL" id="NML45324.1"/>
    </source>
</evidence>
<keyword evidence="6" id="KW-1185">Reference proteome</keyword>
<dbReference type="GO" id="GO:0043565">
    <property type="term" value="F:sequence-specific DNA binding"/>
    <property type="evidence" value="ECO:0007669"/>
    <property type="project" value="InterPro"/>
</dbReference>
<evidence type="ECO:0000259" key="4">
    <source>
        <dbReference type="PROSITE" id="PS01124"/>
    </source>
</evidence>
<dbReference type="PROSITE" id="PS01124">
    <property type="entry name" value="HTH_ARAC_FAMILY_2"/>
    <property type="match status" value="1"/>
</dbReference>
<evidence type="ECO:0000313" key="6">
    <source>
        <dbReference type="Proteomes" id="UP000541185"/>
    </source>
</evidence>
<protein>
    <submittedName>
        <fullName evidence="5">Helix-turn-helix transcriptional regulator</fullName>
    </submittedName>
</protein>
<dbReference type="Proteomes" id="UP000541185">
    <property type="component" value="Unassembled WGS sequence"/>
</dbReference>
<evidence type="ECO:0000256" key="2">
    <source>
        <dbReference type="ARBA" id="ARBA00023125"/>
    </source>
</evidence>
<dbReference type="InterPro" id="IPR050204">
    <property type="entry name" value="AraC_XylS_family_regulators"/>
</dbReference>
<proteinExistence type="predicted"/>
<dbReference type="AlphaFoldDB" id="A0A848H430"/>
<dbReference type="PANTHER" id="PTHR46796:SF14">
    <property type="entry name" value="TRANSCRIPTIONAL REGULATORY PROTEIN"/>
    <property type="match status" value="1"/>
</dbReference>
<comment type="caution">
    <text evidence="5">The sequence shown here is derived from an EMBL/GenBank/DDBJ whole genome shotgun (WGS) entry which is preliminary data.</text>
</comment>
<sequence length="302" mass="33083">MEPATGGAYGGGLSKAFRADASSHLSTTVLRKSRLAVTRVRRDAPGHGMTVALPPEPAFSVLLQLRDCPKRELFIGGQSVFRGGYGARTTSIVDLQERPTAHLESPFDTLHFYVSRAALDEIADEHGARRVDTLRWERGAFDPSVWHLGEALLPALERPAEIGSMYADHLLLATHTHFALAFGGMRPPRHGRRGALAPWQLRCATELMIERLAEDLSLAEPARACGLSVSYFSRAFKASVGTSPHRWLLQQRVLRAKSLLREAGRPLADIATACGFADQSHFTRVFTGLVGASPGAWRKELR</sequence>
<dbReference type="GO" id="GO:0003700">
    <property type="term" value="F:DNA-binding transcription factor activity"/>
    <property type="evidence" value="ECO:0007669"/>
    <property type="project" value="InterPro"/>
</dbReference>
<dbReference type="Pfam" id="PF12833">
    <property type="entry name" value="HTH_18"/>
    <property type="match status" value="1"/>
</dbReference>
<dbReference type="EMBL" id="JABBFX010000001">
    <property type="protein sequence ID" value="NML45324.1"/>
    <property type="molecule type" value="Genomic_DNA"/>
</dbReference>
<dbReference type="SMART" id="SM00342">
    <property type="entry name" value="HTH_ARAC"/>
    <property type="match status" value="1"/>
</dbReference>
<feature type="domain" description="HTH araC/xylS-type" evidence="4">
    <location>
        <begin position="202"/>
        <end position="300"/>
    </location>
</feature>
<evidence type="ECO:0000256" key="3">
    <source>
        <dbReference type="ARBA" id="ARBA00023163"/>
    </source>
</evidence>